<name>A0A645AF93_9ZZZZ</name>
<protein>
    <recommendedName>
        <fullName evidence="1">RNA polymerase alpha subunit C-terminal domain-containing protein</fullName>
    </recommendedName>
</protein>
<evidence type="ECO:0000313" key="2">
    <source>
        <dbReference type="EMBL" id="MPM49503.1"/>
    </source>
</evidence>
<dbReference type="AlphaFoldDB" id="A0A645AF93"/>
<accession>A0A645AF93</accession>
<comment type="caution">
    <text evidence="2">The sequence shown here is derived from an EMBL/GenBank/DDBJ whole genome shotgun (WGS) entry which is preliminary data.</text>
</comment>
<organism evidence="2">
    <name type="scientific">bioreactor metagenome</name>
    <dbReference type="NCBI Taxonomy" id="1076179"/>
    <lineage>
        <taxon>unclassified sequences</taxon>
        <taxon>metagenomes</taxon>
        <taxon>ecological metagenomes</taxon>
    </lineage>
</organism>
<dbReference type="GO" id="GO:0006351">
    <property type="term" value="P:DNA-templated transcription"/>
    <property type="evidence" value="ECO:0007669"/>
    <property type="project" value="InterPro"/>
</dbReference>
<gene>
    <name evidence="2" type="ORF">SDC9_96233</name>
</gene>
<dbReference type="EMBL" id="VSSQ01012554">
    <property type="protein sequence ID" value="MPM49503.1"/>
    <property type="molecule type" value="Genomic_DNA"/>
</dbReference>
<reference evidence="2" key="1">
    <citation type="submission" date="2019-08" db="EMBL/GenBank/DDBJ databases">
        <authorList>
            <person name="Kucharzyk K."/>
            <person name="Murdoch R.W."/>
            <person name="Higgins S."/>
            <person name="Loffler F."/>
        </authorList>
    </citation>
    <scope>NUCLEOTIDE SEQUENCE</scope>
</reference>
<feature type="domain" description="RNA polymerase alpha subunit C-terminal" evidence="1">
    <location>
        <begin position="31"/>
        <end position="75"/>
    </location>
</feature>
<proteinExistence type="predicted"/>
<dbReference type="GO" id="GO:0003677">
    <property type="term" value="F:DNA binding"/>
    <property type="evidence" value="ECO:0007669"/>
    <property type="project" value="InterPro"/>
</dbReference>
<sequence>MSSTKNLNENLEVMNCKQSNKEIDPIRDGLLSVRALNCCRRLGINSINELEEYVKFNDLYNIRNCGQKTVLELNDASVRYAHYNMVPENKTSLEVLNKKNDCIPITSCDDKSSETLFVIPSHIRVQVVNIFDSCVLVSNDDIKDCFLHKYHDVNRFLSICFSEIASFFKFVDKLSVDNILSSWDLGLDILHKIKLCISVNFRNRKYNQTINYFRNRINILIKNIELHYRDNKISLLFSRLDPDAVELVKSEYNRLKSEISRSARYILAMNNIDYKNIIKICEYTIPNLLQFSSCVVITAMEIRKTFSSYEQYIYNCIYLKPEQIKQLLLLKYFPFLDEVLALEITKFYEKNGYYPFFRLLYLYFQTSDYRNDTICNKAKGITYPIMSYADISYEFGIGKERVRQIVSRYKIRRFPIEITQNYNQNNYPFLAEDYNSIQNIYDLINESEFNSIDTQFTCDSLIGILSFCKEVSIVEYNNQKIVVNSQILSSFDLKSALADIFKTISAKTTEDVLLPMNIFINKYTLDSSIDASRITSILTFFLTDILGVELDYNNNLVLKQNSIDIESELVKILEKNGQPMSFDDLVYKLDSLYSTRDKFTKGYIRTIIINSNLIASIGKTSTYSLYKWNVCNLTIRELIHQILSDSDSPLSLDEIVSILKIKGRNTNKKNISTSIKSADKYNFIRLGSGLYGLSTKQYSDS</sequence>
<dbReference type="InterPro" id="IPR011260">
    <property type="entry name" value="RNAP_asu_C"/>
</dbReference>
<evidence type="ECO:0000259" key="1">
    <source>
        <dbReference type="Pfam" id="PF03118"/>
    </source>
</evidence>
<dbReference type="SUPFAM" id="SSF47789">
    <property type="entry name" value="C-terminal domain of RNA polymerase alpha subunit"/>
    <property type="match status" value="1"/>
</dbReference>
<dbReference type="GO" id="GO:0003899">
    <property type="term" value="F:DNA-directed RNA polymerase activity"/>
    <property type="evidence" value="ECO:0007669"/>
    <property type="project" value="InterPro"/>
</dbReference>
<dbReference type="Gene3D" id="1.10.150.20">
    <property type="entry name" value="5' to 3' exonuclease, C-terminal subdomain"/>
    <property type="match status" value="1"/>
</dbReference>
<dbReference type="Pfam" id="PF03118">
    <property type="entry name" value="RNA_pol_A_CTD"/>
    <property type="match status" value="1"/>
</dbReference>